<name>A0ABQ5R1U2_9ACTN</name>
<proteinExistence type="predicted"/>
<gene>
    <name evidence="1" type="ORF">Pa4123_59360</name>
</gene>
<protein>
    <recommendedName>
        <fullName evidence="3">DnaA N-terminal domain-containing protein</fullName>
    </recommendedName>
</protein>
<evidence type="ECO:0000313" key="1">
    <source>
        <dbReference type="EMBL" id="GLI00660.1"/>
    </source>
</evidence>
<keyword evidence="2" id="KW-1185">Reference proteome</keyword>
<dbReference type="Proteomes" id="UP001144280">
    <property type="component" value="Unassembled WGS sequence"/>
</dbReference>
<organism evidence="1 2">
    <name type="scientific">Phytohabitans aurantiacus</name>
    <dbReference type="NCBI Taxonomy" id="3016789"/>
    <lineage>
        <taxon>Bacteria</taxon>
        <taxon>Bacillati</taxon>
        <taxon>Actinomycetota</taxon>
        <taxon>Actinomycetes</taxon>
        <taxon>Micromonosporales</taxon>
        <taxon>Micromonosporaceae</taxon>
    </lineage>
</organism>
<sequence>MPTNFDGYVIAKVTYCLSTVPDVAGAGPLPPKGLGAALDRRLLARRDANPSSLIRPRRSRVATSCAGGPRHAIDLERMRQRGHERGTHRYQQLVNGSPTAQTRQWERQLAAIDPMLCLEFWQLRQQAADALVTVDGTVLRPQDTSILARLSYARTADAVLAALPSDVYIVAVRL</sequence>
<evidence type="ECO:0000313" key="2">
    <source>
        <dbReference type="Proteomes" id="UP001144280"/>
    </source>
</evidence>
<evidence type="ECO:0008006" key="3">
    <source>
        <dbReference type="Google" id="ProtNLM"/>
    </source>
</evidence>
<comment type="caution">
    <text evidence="1">The sequence shown here is derived from an EMBL/GenBank/DDBJ whole genome shotgun (WGS) entry which is preliminary data.</text>
</comment>
<reference evidence="1" key="1">
    <citation type="submission" date="2022-12" db="EMBL/GenBank/DDBJ databases">
        <title>New Phytohabitans aurantiacus sp. RD004123 nov., an actinomycete isolated from soil.</title>
        <authorList>
            <person name="Triningsih D.W."/>
            <person name="Harunari E."/>
            <person name="Igarashi Y."/>
        </authorList>
    </citation>
    <scope>NUCLEOTIDE SEQUENCE</scope>
    <source>
        <strain evidence="1">RD004123</strain>
    </source>
</reference>
<dbReference type="EMBL" id="BSDI01000034">
    <property type="protein sequence ID" value="GLI00660.1"/>
    <property type="molecule type" value="Genomic_DNA"/>
</dbReference>
<accession>A0ABQ5R1U2</accession>
<dbReference type="RefSeq" id="WP_281901143.1">
    <property type="nucleotide sequence ID" value="NZ_BSDI01000034.1"/>
</dbReference>